<evidence type="ECO:0000256" key="9">
    <source>
        <dbReference type="ARBA" id="ARBA00023067"/>
    </source>
</evidence>
<organism evidence="12 13">
    <name type="scientific">Rhodocollybia butyracea</name>
    <dbReference type="NCBI Taxonomy" id="206335"/>
    <lineage>
        <taxon>Eukaryota</taxon>
        <taxon>Fungi</taxon>
        <taxon>Dikarya</taxon>
        <taxon>Basidiomycota</taxon>
        <taxon>Agaricomycotina</taxon>
        <taxon>Agaricomycetes</taxon>
        <taxon>Agaricomycetidae</taxon>
        <taxon>Agaricales</taxon>
        <taxon>Marasmiineae</taxon>
        <taxon>Omphalotaceae</taxon>
        <taxon>Rhodocollybia</taxon>
    </lineage>
</organism>
<dbReference type="InterPro" id="IPR022816">
    <property type="entry name" value="Condensin_barren_su2"/>
</dbReference>
<sequence length="399" mass="44725">NSNRSVGPPGDGQGGGPFVPFNPRNAPNQRDLMLTMNDEDGGGMTDYFNKNFAQNWTGPKHWKMRKPVRRSDADPAAKATKPHKEKKKPNRIDFLTPLNPNKTWRTVTEELFAPPGKGASINMAGTSATAKKRKTKDENKRDNHCLPDDMHFSSRQLVTLFLKPKFSLKMRGQRAPAPTNAEGKVDENFWAQAAGCNNDDMDNSVFEFLGRSFRCIHCAQKMPLVMLFHLTQFFHDNYDDGPGFDNAYDGNGGEGSGPVDPGEQDLLAVAQGQTQRVKPKAVRFSKWAKQVDVRKLKENIWKGLNIDELTPKKNAEDMPTEARQFTSVISNLQRSYPRDKMEEISTSFCFICLLHLANEQGLKLENNATSLLAGNSVDTKIGNIWDLKVYYDPEVSQTA</sequence>
<evidence type="ECO:0000256" key="5">
    <source>
        <dbReference type="ARBA" id="ARBA00022454"/>
    </source>
</evidence>
<comment type="similarity">
    <text evidence="3">Belongs to the CND2 (condensin subunit 2) family.</text>
</comment>
<evidence type="ECO:0000256" key="11">
    <source>
        <dbReference type="SAM" id="MobiDB-lite"/>
    </source>
</evidence>
<keyword evidence="8" id="KW-0498">Mitosis</keyword>
<proteinExistence type="inferred from homology"/>
<feature type="region of interest" description="Disordered" evidence="11">
    <location>
        <begin position="1"/>
        <end position="29"/>
    </location>
</feature>
<evidence type="ECO:0000256" key="2">
    <source>
        <dbReference type="ARBA" id="ARBA00004496"/>
    </source>
</evidence>
<dbReference type="GO" id="GO:0051301">
    <property type="term" value="P:cell division"/>
    <property type="evidence" value="ECO:0007669"/>
    <property type="project" value="UniProtKB-KW"/>
</dbReference>
<dbReference type="GO" id="GO:0007076">
    <property type="term" value="P:mitotic chromosome condensation"/>
    <property type="evidence" value="ECO:0007669"/>
    <property type="project" value="InterPro"/>
</dbReference>
<dbReference type="GO" id="GO:0003682">
    <property type="term" value="F:chromatin binding"/>
    <property type="evidence" value="ECO:0007669"/>
    <property type="project" value="TreeGrafter"/>
</dbReference>
<gene>
    <name evidence="12" type="ORF">BDP27DRAFT_1529540</name>
</gene>
<evidence type="ECO:0000256" key="7">
    <source>
        <dbReference type="ARBA" id="ARBA00022618"/>
    </source>
</evidence>
<evidence type="ECO:0000256" key="8">
    <source>
        <dbReference type="ARBA" id="ARBA00022776"/>
    </source>
</evidence>
<dbReference type="GO" id="GO:0000796">
    <property type="term" value="C:condensin complex"/>
    <property type="evidence" value="ECO:0007669"/>
    <property type="project" value="InterPro"/>
</dbReference>
<keyword evidence="13" id="KW-1185">Reference proteome</keyword>
<evidence type="ECO:0000256" key="3">
    <source>
        <dbReference type="ARBA" id="ARBA00009471"/>
    </source>
</evidence>
<dbReference type="OrthoDB" id="3055014at2759"/>
<dbReference type="Pfam" id="PF05786">
    <property type="entry name" value="Cnd2"/>
    <property type="match status" value="2"/>
</dbReference>
<comment type="caution">
    <text evidence="12">The sequence shown here is derived from an EMBL/GenBank/DDBJ whole genome shotgun (WGS) entry which is preliminary data.</text>
</comment>
<dbReference type="AlphaFoldDB" id="A0A9P5P5P6"/>
<evidence type="ECO:0000313" key="12">
    <source>
        <dbReference type="EMBL" id="KAF9033685.1"/>
    </source>
</evidence>
<reference evidence="12" key="1">
    <citation type="submission" date="2020-11" db="EMBL/GenBank/DDBJ databases">
        <authorList>
            <consortium name="DOE Joint Genome Institute"/>
            <person name="Ahrendt S."/>
            <person name="Riley R."/>
            <person name="Andreopoulos W."/>
            <person name="Labutti K."/>
            <person name="Pangilinan J."/>
            <person name="Ruiz-Duenas F.J."/>
            <person name="Barrasa J.M."/>
            <person name="Sanchez-Garcia M."/>
            <person name="Camarero S."/>
            <person name="Miyauchi S."/>
            <person name="Serrano A."/>
            <person name="Linde D."/>
            <person name="Babiker R."/>
            <person name="Drula E."/>
            <person name="Ayuso-Fernandez I."/>
            <person name="Pacheco R."/>
            <person name="Padilla G."/>
            <person name="Ferreira P."/>
            <person name="Barriuso J."/>
            <person name="Kellner H."/>
            <person name="Castanera R."/>
            <person name="Alfaro M."/>
            <person name="Ramirez L."/>
            <person name="Pisabarro A.G."/>
            <person name="Kuo A."/>
            <person name="Tritt A."/>
            <person name="Lipzen A."/>
            <person name="He G."/>
            <person name="Yan M."/>
            <person name="Ng V."/>
            <person name="Cullen D."/>
            <person name="Martin F."/>
            <person name="Rosso M.-N."/>
            <person name="Henrissat B."/>
            <person name="Hibbett D."/>
            <person name="Martinez A.T."/>
            <person name="Grigoriev I.V."/>
        </authorList>
    </citation>
    <scope>NUCLEOTIDE SEQUENCE</scope>
    <source>
        <strain evidence="12">AH 40177</strain>
    </source>
</reference>
<protein>
    <recommendedName>
        <fullName evidence="4">Condensin complex subunit 2</fullName>
    </recommendedName>
</protein>
<dbReference type="PANTHER" id="PTHR13108:SF9">
    <property type="entry name" value="CONDENSIN COMPLEX SUBUNIT 2"/>
    <property type="match status" value="1"/>
</dbReference>
<feature type="region of interest" description="Disordered" evidence="11">
    <location>
        <begin position="63"/>
        <end position="99"/>
    </location>
</feature>
<evidence type="ECO:0000313" key="13">
    <source>
        <dbReference type="Proteomes" id="UP000772434"/>
    </source>
</evidence>
<feature type="region of interest" description="Disordered" evidence="11">
    <location>
        <begin position="113"/>
        <end position="148"/>
    </location>
</feature>
<evidence type="ECO:0000256" key="6">
    <source>
        <dbReference type="ARBA" id="ARBA00022490"/>
    </source>
</evidence>
<dbReference type="GO" id="GO:0005737">
    <property type="term" value="C:cytoplasm"/>
    <property type="evidence" value="ECO:0007669"/>
    <property type="project" value="UniProtKB-SubCell"/>
</dbReference>
<keyword evidence="6" id="KW-0963">Cytoplasm</keyword>
<comment type="subcellular location">
    <subcellularLocation>
        <location evidence="1">Chromosome</location>
    </subcellularLocation>
    <subcellularLocation>
        <location evidence="2">Cytoplasm</location>
    </subcellularLocation>
</comment>
<dbReference type="EMBL" id="JADNRY010000628">
    <property type="protein sequence ID" value="KAF9033685.1"/>
    <property type="molecule type" value="Genomic_DNA"/>
</dbReference>
<feature type="non-terminal residue" evidence="12">
    <location>
        <position position="399"/>
    </location>
</feature>
<feature type="compositionally biased region" description="Basic and acidic residues" evidence="11">
    <location>
        <begin position="135"/>
        <end position="148"/>
    </location>
</feature>
<name>A0A9P5P5P6_9AGAR</name>
<dbReference type="Proteomes" id="UP000772434">
    <property type="component" value="Unassembled WGS sequence"/>
</dbReference>
<keyword evidence="9" id="KW-0226">DNA condensation</keyword>
<evidence type="ECO:0000256" key="1">
    <source>
        <dbReference type="ARBA" id="ARBA00004286"/>
    </source>
</evidence>
<keyword evidence="10" id="KW-0131">Cell cycle</keyword>
<keyword evidence="5" id="KW-0158">Chromosome</keyword>
<accession>A0A9P5P5P6</accession>
<keyword evidence="7" id="KW-0132">Cell division</keyword>
<feature type="compositionally biased region" description="Basic residues" evidence="11">
    <location>
        <begin position="80"/>
        <end position="89"/>
    </location>
</feature>
<evidence type="ECO:0000256" key="4">
    <source>
        <dbReference type="ARBA" id="ARBA00016065"/>
    </source>
</evidence>
<evidence type="ECO:0000256" key="10">
    <source>
        <dbReference type="ARBA" id="ARBA00023306"/>
    </source>
</evidence>
<dbReference type="PANTHER" id="PTHR13108">
    <property type="entry name" value="CONDENSIN COMPLEX SUBUNIT 2"/>
    <property type="match status" value="1"/>
</dbReference>